<dbReference type="SUPFAM" id="SSF53335">
    <property type="entry name" value="S-adenosyl-L-methionine-dependent methyltransferases"/>
    <property type="match status" value="1"/>
</dbReference>
<dbReference type="Pfam" id="PF01739">
    <property type="entry name" value="CheR"/>
    <property type="match status" value="1"/>
</dbReference>
<evidence type="ECO:0000313" key="7">
    <source>
        <dbReference type="EMBL" id="ANF56718.1"/>
    </source>
</evidence>
<dbReference type="STRING" id="376489.A5892_03920"/>
<name>A0A172YBX2_9GAMM</name>
<organism evidence="7 8">
    <name type="scientific">Halotalea alkalilenta</name>
    <dbReference type="NCBI Taxonomy" id="376489"/>
    <lineage>
        <taxon>Bacteria</taxon>
        <taxon>Pseudomonadati</taxon>
        <taxon>Pseudomonadota</taxon>
        <taxon>Gammaproteobacteria</taxon>
        <taxon>Oceanospirillales</taxon>
        <taxon>Halomonadaceae</taxon>
        <taxon>Halotalea</taxon>
    </lineage>
</organism>
<dbReference type="GO" id="GO:0032259">
    <property type="term" value="P:methylation"/>
    <property type="evidence" value="ECO:0007669"/>
    <property type="project" value="UniProtKB-KW"/>
</dbReference>
<dbReference type="InterPro" id="IPR011990">
    <property type="entry name" value="TPR-like_helical_dom_sf"/>
</dbReference>
<dbReference type="SUPFAM" id="SSF47757">
    <property type="entry name" value="Chemotaxis receptor methyltransferase CheR, N-terminal domain"/>
    <property type="match status" value="1"/>
</dbReference>
<dbReference type="InterPro" id="IPR029063">
    <property type="entry name" value="SAM-dependent_MTases_sf"/>
</dbReference>
<feature type="compositionally biased region" description="Basic and acidic residues" evidence="5">
    <location>
        <begin position="275"/>
        <end position="292"/>
    </location>
</feature>
<evidence type="ECO:0000259" key="6">
    <source>
        <dbReference type="PROSITE" id="PS50123"/>
    </source>
</evidence>
<evidence type="ECO:0000256" key="5">
    <source>
        <dbReference type="SAM" id="MobiDB-lite"/>
    </source>
</evidence>
<dbReference type="SUPFAM" id="SSF48452">
    <property type="entry name" value="TPR-like"/>
    <property type="match status" value="1"/>
</dbReference>
<dbReference type="PRINTS" id="PR00996">
    <property type="entry name" value="CHERMTFRASE"/>
</dbReference>
<reference evidence="7 8" key="1">
    <citation type="submission" date="2016-04" db="EMBL/GenBank/DDBJ databases">
        <title>Complete Genome Sequence of Halotalea alkalilenta IHB B 13600.</title>
        <authorList>
            <person name="Swarnkar M.K."/>
            <person name="Sharma A."/>
            <person name="Kaushal K."/>
            <person name="Soni R."/>
            <person name="Rana S."/>
            <person name="Singh A.K."/>
            <person name="Gulati A."/>
        </authorList>
    </citation>
    <scope>NUCLEOTIDE SEQUENCE [LARGE SCALE GENOMIC DNA]</scope>
    <source>
        <strain evidence="7 8">IHB B 13600</strain>
    </source>
</reference>
<dbReference type="InterPro" id="IPR022642">
    <property type="entry name" value="CheR_C"/>
</dbReference>
<evidence type="ECO:0000256" key="2">
    <source>
        <dbReference type="ARBA" id="ARBA00022679"/>
    </source>
</evidence>
<dbReference type="PANTHER" id="PTHR24422:SF19">
    <property type="entry name" value="CHEMOTAXIS PROTEIN METHYLTRANSFERASE"/>
    <property type="match status" value="1"/>
</dbReference>
<proteinExistence type="predicted"/>
<dbReference type="SMART" id="SM00138">
    <property type="entry name" value="MeTrc"/>
    <property type="match status" value="1"/>
</dbReference>
<dbReference type="Proteomes" id="UP000077875">
    <property type="component" value="Chromosome"/>
</dbReference>
<feature type="domain" description="CheR-type methyltransferase" evidence="6">
    <location>
        <begin position="1"/>
        <end position="239"/>
    </location>
</feature>
<keyword evidence="3" id="KW-0949">S-adenosyl-L-methionine</keyword>
<dbReference type="RefSeq" id="WP_064121690.1">
    <property type="nucleotide sequence ID" value="NZ_CP015243.1"/>
</dbReference>
<dbReference type="InterPro" id="IPR000780">
    <property type="entry name" value="CheR_MeTrfase"/>
</dbReference>
<dbReference type="AlphaFoldDB" id="A0A172YBX2"/>
<accession>A0A172YBX2</accession>
<dbReference type="Gene3D" id="1.25.40.10">
    <property type="entry name" value="Tetratricopeptide repeat domain"/>
    <property type="match status" value="1"/>
</dbReference>
<gene>
    <name evidence="7" type="ORF">A5892_03920</name>
</gene>
<keyword evidence="1" id="KW-0489">Methyltransferase</keyword>
<dbReference type="EMBL" id="CP015243">
    <property type="protein sequence ID" value="ANF56718.1"/>
    <property type="molecule type" value="Genomic_DNA"/>
</dbReference>
<protein>
    <recommendedName>
        <fullName evidence="6">CheR-type methyltransferase domain-containing protein</fullName>
    </recommendedName>
</protein>
<keyword evidence="2" id="KW-0808">Transferase</keyword>
<dbReference type="PANTHER" id="PTHR24422">
    <property type="entry name" value="CHEMOTAXIS PROTEIN METHYLTRANSFERASE"/>
    <property type="match status" value="1"/>
</dbReference>
<dbReference type="Gene3D" id="3.40.50.150">
    <property type="entry name" value="Vaccinia Virus protein VP39"/>
    <property type="match status" value="1"/>
</dbReference>
<dbReference type="GO" id="GO:0008757">
    <property type="term" value="F:S-adenosylmethionine-dependent methyltransferase activity"/>
    <property type="evidence" value="ECO:0007669"/>
    <property type="project" value="InterPro"/>
</dbReference>
<evidence type="ECO:0000256" key="3">
    <source>
        <dbReference type="ARBA" id="ARBA00022691"/>
    </source>
</evidence>
<keyword evidence="4" id="KW-0802">TPR repeat</keyword>
<sequence>MSEVDARFDAFFRHRIGMDIGSVGPKVVAMAIERRQRWQRLPSIDAYWALLEQDDAECQALIESVVVSESWFYRYAESFAALRRVALERRGGAPLRLLSLPCASGEEPYSIVMTLFDAGLGPAEFSVDAVDVSDRALSRAREARYGPHAFRDSAVKAHQHHFLFTEEGAQVTERVRRQVRLFQGNLLEPAQSQVLGVYDVVFCRNLLIYLDAQARNRALAMLSELSAPGGLVFVAPSEACLLLRSGFRAAPLPQSSAFFASSTQPAGPPPSSPGVRRERPQSKVRRASERRASAPLTKRCLQPKAPSLEHELARVERLANARCFDEALTLCRQLQTRLGPDASIYYWQGLIHDARGDASRAVDDYRKALYLCPDHVEALMQLAALSEARGDDAQASRLRYRLQLKSSTQG</sequence>
<feature type="region of interest" description="Disordered" evidence="5">
    <location>
        <begin position="258"/>
        <end position="296"/>
    </location>
</feature>
<dbReference type="InterPro" id="IPR019734">
    <property type="entry name" value="TPR_rpt"/>
</dbReference>
<evidence type="ECO:0000256" key="1">
    <source>
        <dbReference type="ARBA" id="ARBA00022603"/>
    </source>
</evidence>
<dbReference type="KEGG" id="haa:A5892_03920"/>
<dbReference type="PROSITE" id="PS50123">
    <property type="entry name" value="CHER"/>
    <property type="match status" value="1"/>
</dbReference>
<feature type="repeat" description="TPR" evidence="4">
    <location>
        <begin position="342"/>
        <end position="375"/>
    </location>
</feature>
<dbReference type="InterPro" id="IPR050903">
    <property type="entry name" value="Bact_Chemotaxis_MeTrfase"/>
</dbReference>
<evidence type="ECO:0000256" key="4">
    <source>
        <dbReference type="PROSITE-ProRule" id="PRU00339"/>
    </source>
</evidence>
<evidence type="ECO:0000313" key="8">
    <source>
        <dbReference type="Proteomes" id="UP000077875"/>
    </source>
</evidence>
<keyword evidence="8" id="KW-1185">Reference proteome</keyword>
<dbReference type="PROSITE" id="PS50005">
    <property type="entry name" value="TPR"/>
    <property type="match status" value="1"/>
</dbReference>